<evidence type="ECO:0000256" key="1">
    <source>
        <dbReference type="SAM" id="MobiDB-lite"/>
    </source>
</evidence>
<dbReference type="EMBL" id="CAJJDO010000071">
    <property type="protein sequence ID" value="CAD8179335.1"/>
    <property type="molecule type" value="Genomic_DNA"/>
</dbReference>
<dbReference type="OrthoDB" id="2104158at2759"/>
<feature type="compositionally biased region" description="Low complexity" evidence="1">
    <location>
        <begin position="70"/>
        <end position="79"/>
    </location>
</feature>
<dbReference type="Proteomes" id="UP000689195">
    <property type="component" value="Unassembled WGS sequence"/>
</dbReference>
<keyword evidence="3" id="KW-1185">Reference proteome</keyword>
<dbReference type="AlphaFoldDB" id="A0A8S1VTC3"/>
<evidence type="ECO:0000313" key="3">
    <source>
        <dbReference type="Proteomes" id="UP000689195"/>
    </source>
</evidence>
<organism evidence="2 3">
    <name type="scientific">Paramecium pentaurelia</name>
    <dbReference type="NCBI Taxonomy" id="43138"/>
    <lineage>
        <taxon>Eukaryota</taxon>
        <taxon>Sar</taxon>
        <taxon>Alveolata</taxon>
        <taxon>Ciliophora</taxon>
        <taxon>Intramacronucleata</taxon>
        <taxon>Oligohymenophorea</taxon>
        <taxon>Peniculida</taxon>
        <taxon>Parameciidae</taxon>
        <taxon>Paramecium</taxon>
    </lineage>
</organism>
<sequence length="353" mass="42006">MNNKEWKSINIMISTNPYRNISNSYDTVELYYIKQNQINIYKKCKQCKIQIDIDKANFKTELKRLRNKGDQQQQQQQQTPKKDDNKDNKIQSQLQKQEKQQTDQVGLGVQATDSELAQINHYYIYLVYKKSMTPDFAIYEIDVVMTDEEQGPAEKMNQGYRAIAIPIKQYTGAREKYKTVPYLLLKHTMNELSDENEKMTLLVGIKPLFGKNPLIRPDFGYLKINLDLRQTTKEFIRSSIDYIYITQNTDKYYFVKVRELQILIHQLNQKSHIKKIDGYDQQLFGWIVGNPFLKRKRRFSIIISISVMEKIFLITSLLDEIYRYFQEMNRKDYSRYDKLIQTAREIFLNGLLV</sequence>
<name>A0A8S1VTC3_9CILI</name>
<gene>
    <name evidence="2" type="ORF">PPENT_87.1.T0710201</name>
</gene>
<protein>
    <submittedName>
        <fullName evidence="2">Uncharacterized protein</fullName>
    </submittedName>
</protein>
<reference evidence="2" key="1">
    <citation type="submission" date="2021-01" db="EMBL/GenBank/DDBJ databases">
        <authorList>
            <consortium name="Genoscope - CEA"/>
            <person name="William W."/>
        </authorList>
    </citation>
    <scope>NUCLEOTIDE SEQUENCE</scope>
</reference>
<proteinExistence type="predicted"/>
<feature type="compositionally biased region" description="Basic and acidic residues" evidence="1">
    <location>
        <begin position="80"/>
        <end position="89"/>
    </location>
</feature>
<accession>A0A8S1VTC3</accession>
<dbReference type="PANTHER" id="PTHR33487">
    <property type="entry name" value="CILIA- AND FLAGELLA-ASSOCIATED PROTEIN 54"/>
    <property type="match status" value="1"/>
</dbReference>
<dbReference type="GO" id="GO:0060271">
    <property type="term" value="P:cilium assembly"/>
    <property type="evidence" value="ECO:0007669"/>
    <property type="project" value="TreeGrafter"/>
</dbReference>
<comment type="caution">
    <text evidence="2">The sequence shown here is derived from an EMBL/GenBank/DDBJ whole genome shotgun (WGS) entry which is preliminary data.</text>
</comment>
<feature type="region of interest" description="Disordered" evidence="1">
    <location>
        <begin position="66"/>
        <end position="105"/>
    </location>
</feature>
<evidence type="ECO:0000313" key="2">
    <source>
        <dbReference type="EMBL" id="CAD8179335.1"/>
    </source>
</evidence>
<dbReference type="PANTHER" id="PTHR33487:SF1">
    <property type="entry name" value="CILIA- AND FLAGELLA-ASSOCIATED PROTEIN 54"/>
    <property type="match status" value="1"/>
</dbReference>